<dbReference type="AlphaFoldDB" id="A0A392R313"/>
<feature type="non-terminal residue" evidence="1">
    <location>
        <position position="62"/>
    </location>
</feature>
<keyword evidence="2" id="KW-1185">Reference proteome</keyword>
<reference evidence="1 2" key="1">
    <citation type="journal article" date="2018" name="Front. Plant Sci.">
        <title>Red Clover (Trifolium pratense) and Zigzag Clover (T. medium) - A Picture of Genomic Similarities and Differences.</title>
        <authorList>
            <person name="Dluhosova J."/>
            <person name="Istvanek J."/>
            <person name="Nedelnik J."/>
            <person name="Repkova J."/>
        </authorList>
    </citation>
    <scope>NUCLEOTIDE SEQUENCE [LARGE SCALE GENOMIC DNA]</scope>
    <source>
        <strain evidence="2">cv. 10/8</strain>
        <tissue evidence="1">Leaf</tissue>
    </source>
</reference>
<dbReference type="FunFam" id="3.30.70.270:FF:000020">
    <property type="entry name" value="Transposon Tf2-6 polyprotein-like Protein"/>
    <property type="match status" value="1"/>
</dbReference>
<proteinExistence type="predicted"/>
<sequence length="62" mass="7089">MDVTKVQDVVAWPVPKNIKQLRGFLGLTGYYRRFVKSYAQIASPLTTLLKKDAFVWSIEAET</sequence>
<dbReference type="SUPFAM" id="SSF56672">
    <property type="entry name" value="DNA/RNA polymerases"/>
    <property type="match status" value="1"/>
</dbReference>
<dbReference type="Gene3D" id="3.30.70.270">
    <property type="match status" value="1"/>
</dbReference>
<dbReference type="InterPro" id="IPR051320">
    <property type="entry name" value="Viral_Replic_Matur_Polypro"/>
</dbReference>
<dbReference type="Proteomes" id="UP000265520">
    <property type="component" value="Unassembled WGS sequence"/>
</dbReference>
<name>A0A392R313_9FABA</name>
<accession>A0A392R313</accession>
<dbReference type="InterPro" id="IPR043128">
    <property type="entry name" value="Rev_trsase/Diguanyl_cyclase"/>
</dbReference>
<dbReference type="EMBL" id="LXQA010175961">
    <property type="protein sequence ID" value="MCI29945.1"/>
    <property type="molecule type" value="Genomic_DNA"/>
</dbReference>
<evidence type="ECO:0000313" key="2">
    <source>
        <dbReference type="Proteomes" id="UP000265520"/>
    </source>
</evidence>
<dbReference type="InterPro" id="IPR043502">
    <property type="entry name" value="DNA/RNA_pol_sf"/>
</dbReference>
<protein>
    <submittedName>
        <fullName evidence="1">Uncharacterized protein</fullName>
    </submittedName>
</protein>
<comment type="caution">
    <text evidence="1">The sequence shown here is derived from an EMBL/GenBank/DDBJ whole genome shotgun (WGS) entry which is preliminary data.</text>
</comment>
<dbReference type="PANTHER" id="PTHR33064:SF37">
    <property type="entry name" value="RIBONUCLEASE H"/>
    <property type="match status" value="1"/>
</dbReference>
<evidence type="ECO:0000313" key="1">
    <source>
        <dbReference type="EMBL" id="MCI29945.1"/>
    </source>
</evidence>
<dbReference type="PANTHER" id="PTHR33064">
    <property type="entry name" value="POL PROTEIN"/>
    <property type="match status" value="1"/>
</dbReference>
<organism evidence="1 2">
    <name type="scientific">Trifolium medium</name>
    <dbReference type="NCBI Taxonomy" id="97028"/>
    <lineage>
        <taxon>Eukaryota</taxon>
        <taxon>Viridiplantae</taxon>
        <taxon>Streptophyta</taxon>
        <taxon>Embryophyta</taxon>
        <taxon>Tracheophyta</taxon>
        <taxon>Spermatophyta</taxon>
        <taxon>Magnoliopsida</taxon>
        <taxon>eudicotyledons</taxon>
        <taxon>Gunneridae</taxon>
        <taxon>Pentapetalae</taxon>
        <taxon>rosids</taxon>
        <taxon>fabids</taxon>
        <taxon>Fabales</taxon>
        <taxon>Fabaceae</taxon>
        <taxon>Papilionoideae</taxon>
        <taxon>50 kb inversion clade</taxon>
        <taxon>NPAAA clade</taxon>
        <taxon>Hologalegina</taxon>
        <taxon>IRL clade</taxon>
        <taxon>Trifolieae</taxon>
        <taxon>Trifolium</taxon>
    </lineage>
</organism>